<dbReference type="Proteomes" id="UP000244893">
    <property type="component" value="Unassembled WGS sequence"/>
</dbReference>
<feature type="transmembrane region" description="Helical" evidence="2">
    <location>
        <begin position="278"/>
        <end position="295"/>
    </location>
</feature>
<sequence>MSTTETRPGRSAAALSAPVLLAIVFTLLAWASAFVVIRGIGDSFSPGGIALGRLLVGTAGLAVLLIGRRWVRPTGSDLALIAVYGVLWFGAYNVLLNLAEQTLDAGTTAMVVNTGPLLIAAGAAVFLGEAVHRWLLVGLAVAFVGVLLIGFANGVRGAHLGLGVLAALAAALTYAAGVLVQKRVLGRLPTGEITFLGVAAGLISCLPFAGALITELGTAPASATLGVVYLGVVPTALAFSTWGYALSRMPASQLAITTYIVPPLVIVAALLFFGEFPAPLAVVGGVLCLVGVGLSRHRSRAARTVPGTR</sequence>
<dbReference type="RefSeq" id="WP_116755847.1">
    <property type="nucleotide sequence ID" value="NZ_JBHUEX010000001.1"/>
</dbReference>
<feature type="domain" description="EamA" evidence="3">
    <location>
        <begin position="20"/>
        <end position="150"/>
    </location>
</feature>
<feature type="transmembrane region" description="Helical" evidence="2">
    <location>
        <begin position="105"/>
        <end position="127"/>
    </location>
</feature>
<dbReference type="Gene3D" id="1.10.3730.20">
    <property type="match status" value="1"/>
</dbReference>
<organism evidence="4 5">
    <name type="scientific">Amnibacterium flavum</name>
    <dbReference type="NCBI Taxonomy" id="2173173"/>
    <lineage>
        <taxon>Bacteria</taxon>
        <taxon>Bacillati</taxon>
        <taxon>Actinomycetota</taxon>
        <taxon>Actinomycetes</taxon>
        <taxon>Micrococcales</taxon>
        <taxon>Microbacteriaceae</taxon>
        <taxon>Amnibacterium</taxon>
    </lineage>
</organism>
<protein>
    <submittedName>
        <fullName evidence="4">EamA family transporter</fullName>
    </submittedName>
</protein>
<proteinExistence type="inferred from homology"/>
<evidence type="ECO:0000259" key="3">
    <source>
        <dbReference type="Pfam" id="PF00892"/>
    </source>
</evidence>
<gene>
    <name evidence="4" type="ORF">DDQ50_06660</name>
</gene>
<keyword evidence="2" id="KW-0812">Transmembrane</keyword>
<evidence type="ECO:0000313" key="4">
    <source>
        <dbReference type="EMBL" id="PVZ96113.1"/>
    </source>
</evidence>
<feature type="transmembrane region" description="Helical" evidence="2">
    <location>
        <begin position="49"/>
        <end position="66"/>
    </location>
</feature>
<evidence type="ECO:0000256" key="2">
    <source>
        <dbReference type="SAM" id="Phobius"/>
    </source>
</evidence>
<comment type="similarity">
    <text evidence="1">Belongs to the EamA transporter family.</text>
</comment>
<feature type="domain" description="EamA" evidence="3">
    <location>
        <begin position="162"/>
        <end position="294"/>
    </location>
</feature>
<comment type="caution">
    <text evidence="4">The sequence shown here is derived from an EMBL/GenBank/DDBJ whole genome shotgun (WGS) entry which is preliminary data.</text>
</comment>
<dbReference type="Pfam" id="PF00892">
    <property type="entry name" value="EamA"/>
    <property type="match status" value="2"/>
</dbReference>
<evidence type="ECO:0000313" key="5">
    <source>
        <dbReference type="Proteomes" id="UP000244893"/>
    </source>
</evidence>
<dbReference type="PANTHER" id="PTHR12715:SF4">
    <property type="entry name" value="EAMA DOMAIN-CONTAINING PROTEIN"/>
    <property type="match status" value="1"/>
</dbReference>
<dbReference type="SUPFAM" id="SSF103481">
    <property type="entry name" value="Multidrug resistance efflux transporter EmrE"/>
    <property type="match status" value="2"/>
</dbReference>
<feature type="transmembrane region" description="Helical" evidence="2">
    <location>
        <begin position="158"/>
        <end position="181"/>
    </location>
</feature>
<accession>A0A2V1HU56</accession>
<dbReference type="PANTHER" id="PTHR12715">
    <property type="entry name" value="TRANSPORTER, DRUG/METABOLITE EXPORTER FAMILY"/>
    <property type="match status" value="1"/>
</dbReference>
<dbReference type="InterPro" id="IPR052756">
    <property type="entry name" value="Alkyne_AA_exporter"/>
</dbReference>
<feature type="transmembrane region" description="Helical" evidence="2">
    <location>
        <begin position="78"/>
        <end position="99"/>
    </location>
</feature>
<feature type="transmembrane region" description="Helical" evidence="2">
    <location>
        <begin position="226"/>
        <end position="247"/>
    </location>
</feature>
<keyword evidence="5" id="KW-1185">Reference proteome</keyword>
<feature type="transmembrane region" description="Helical" evidence="2">
    <location>
        <begin position="134"/>
        <end position="152"/>
    </location>
</feature>
<keyword evidence="2" id="KW-1133">Transmembrane helix</keyword>
<reference evidence="4 5" key="1">
    <citation type="submission" date="2018-05" db="EMBL/GenBank/DDBJ databases">
        <title>Amnibacterium sp. M8JJ-5, whole genome shotgun sequence.</title>
        <authorList>
            <person name="Tuo L."/>
        </authorList>
    </citation>
    <scope>NUCLEOTIDE SEQUENCE [LARGE SCALE GENOMIC DNA]</scope>
    <source>
        <strain evidence="4 5">M8JJ-5</strain>
    </source>
</reference>
<feature type="transmembrane region" description="Helical" evidence="2">
    <location>
        <begin position="12"/>
        <end position="37"/>
    </location>
</feature>
<dbReference type="InterPro" id="IPR037185">
    <property type="entry name" value="EmrE-like"/>
</dbReference>
<dbReference type="EMBL" id="QEOP01000001">
    <property type="protein sequence ID" value="PVZ96113.1"/>
    <property type="molecule type" value="Genomic_DNA"/>
</dbReference>
<name>A0A2V1HU56_9MICO</name>
<feature type="transmembrane region" description="Helical" evidence="2">
    <location>
        <begin position="254"/>
        <end position="272"/>
    </location>
</feature>
<keyword evidence="2" id="KW-0472">Membrane</keyword>
<feature type="transmembrane region" description="Helical" evidence="2">
    <location>
        <begin position="193"/>
        <end position="214"/>
    </location>
</feature>
<dbReference type="GO" id="GO:0016020">
    <property type="term" value="C:membrane"/>
    <property type="evidence" value="ECO:0007669"/>
    <property type="project" value="InterPro"/>
</dbReference>
<dbReference type="OrthoDB" id="3744378at2"/>
<dbReference type="AlphaFoldDB" id="A0A2V1HU56"/>
<dbReference type="InterPro" id="IPR000620">
    <property type="entry name" value="EamA_dom"/>
</dbReference>
<evidence type="ECO:0000256" key="1">
    <source>
        <dbReference type="ARBA" id="ARBA00007362"/>
    </source>
</evidence>